<keyword evidence="5" id="KW-1185">Reference proteome</keyword>
<dbReference type="GO" id="GO:0005576">
    <property type="term" value="C:extracellular region"/>
    <property type="evidence" value="ECO:0007669"/>
    <property type="project" value="InterPro"/>
</dbReference>
<sequence length="331" mass="36774">MYPSWQPGTQYNYDDIVEYQGACYKIIQPHRSQSDWTPPVTPALWGRMSDGGCRQTYQSGGDCGSTGYNPSYGQQSQQPMHQRQEGDRPSNNIPVTQPFAQEQEQEKPHHGMDESTKKKLEIGGGLLAGAAAIGAGVLAYNHHNQKVEEKNAQSWSSDLYQREALQRTQQYRSGQYQGPVAWILNEGQNIPRDAIQGGEERGERLYICRAYHKGGLMVGKACRVFKKGGVIGYAHEEVHKSVKVERYEILVGNGQAVKWVPVHGRLNLSTLGATPVEGGKEPNGEPQYIAQAPYHGAVHPGKVCESFKNGCFIPYDNSEKEVKEYAVLCYA</sequence>
<proteinExistence type="predicted"/>
<evidence type="ECO:0000256" key="1">
    <source>
        <dbReference type="ARBA" id="ARBA00022801"/>
    </source>
</evidence>
<dbReference type="STRING" id="1036808.A0A0C3EAH6"/>
<dbReference type="HOGENOM" id="CLU_072648_0_0_1"/>
<dbReference type="OrthoDB" id="2142040at2759"/>
<dbReference type="GO" id="GO:0004553">
    <property type="term" value="F:hydrolase activity, hydrolyzing O-glycosyl compounds"/>
    <property type="evidence" value="ECO:0007669"/>
    <property type="project" value="InterPro"/>
</dbReference>
<feature type="domain" description="Chitin-binding type-3" evidence="3">
    <location>
        <begin position="2"/>
        <end position="48"/>
    </location>
</feature>
<evidence type="ECO:0000313" key="5">
    <source>
        <dbReference type="Proteomes" id="UP000053989"/>
    </source>
</evidence>
<name>A0A0C3EAH6_9AGAM</name>
<dbReference type="GO" id="GO:0030246">
    <property type="term" value="F:carbohydrate binding"/>
    <property type="evidence" value="ECO:0007669"/>
    <property type="project" value="InterPro"/>
</dbReference>
<dbReference type="Gene3D" id="2.10.10.20">
    <property type="entry name" value="Carbohydrate-binding module superfamily 5/12"/>
    <property type="match status" value="1"/>
</dbReference>
<organism evidence="4 5">
    <name type="scientific">Scleroderma citrinum Foug A</name>
    <dbReference type="NCBI Taxonomy" id="1036808"/>
    <lineage>
        <taxon>Eukaryota</taxon>
        <taxon>Fungi</taxon>
        <taxon>Dikarya</taxon>
        <taxon>Basidiomycota</taxon>
        <taxon>Agaricomycotina</taxon>
        <taxon>Agaricomycetes</taxon>
        <taxon>Agaricomycetidae</taxon>
        <taxon>Boletales</taxon>
        <taxon>Sclerodermatineae</taxon>
        <taxon>Sclerodermataceae</taxon>
        <taxon>Scleroderma</taxon>
    </lineage>
</organism>
<dbReference type="SMART" id="SM00696">
    <property type="entry name" value="DM9"/>
    <property type="match status" value="2"/>
</dbReference>
<dbReference type="CDD" id="cd12214">
    <property type="entry name" value="ChiA1_BD"/>
    <property type="match status" value="1"/>
</dbReference>
<reference evidence="4 5" key="1">
    <citation type="submission" date="2014-04" db="EMBL/GenBank/DDBJ databases">
        <authorList>
            <consortium name="DOE Joint Genome Institute"/>
            <person name="Kuo A."/>
            <person name="Kohler A."/>
            <person name="Nagy L.G."/>
            <person name="Floudas D."/>
            <person name="Copeland A."/>
            <person name="Barry K.W."/>
            <person name="Cichocki N."/>
            <person name="Veneault-Fourrey C."/>
            <person name="LaButti K."/>
            <person name="Lindquist E.A."/>
            <person name="Lipzen A."/>
            <person name="Lundell T."/>
            <person name="Morin E."/>
            <person name="Murat C."/>
            <person name="Sun H."/>
            <person name="Tunlid A."/>
            <person name="Henrissat B."/>
            <person name="Grigoriev I.V."/>
            <person name="Hibbett D.S."/>
            <person name="Martin F."/>
            <person name="Nordberg H.P."/>
            <person name="Cantor M.N."/>
            <person name="Hua S.X."/>
        </authorList>
    </citation>
    <scope>NUCLEOTIDE SEQUENCE [LARGE SCALE GENOMIC DNA]</scope>
    <source>
        <strain evidence="4 5">Foug A</strain>
    </source>
</reference>
<evidence type="ECO:0000313" key="4">
    <source>
        <dbReference type="EMBL" id="KIM69720.1"/>
    </source>
</evidence>
<feature type="region of interest" description="Disordered" evidence="2">
    <location>
        <begin position="56"/>
        <end position="95"/>
    </location>
</feature>
<dbReference type="PANTHER" id="PTHR31649">
    <property type="entry name" value="AGAP009604-PA"/>
    <property type="match status" value="1"/>
</dbReference>
<keyword evidence="1" id="KW-0378">Hydrolase</keyword>
<gene>
    <name evidence="4" type="ORF">SCLCIDRAFT_6747</name>
</gene>
<feature type="compositionally biased region" description="Polar residues" evidence="2">
    <location>
        <begin position="66"/>
        <end position="81"/>
    </location>
</feature>
<dbReference type="Pfam" id="PF02839">
    <property type="entry name" value="CBM_5_12"/>
    <property type="match status" value="1"/>
</dbReference>
<dbReference type="SMART" id="SM00495">
    <property type="entry name" value="ChtBD3"/>
    <property type="match status" value="1"/>
</dbReference>
<protein>
    <submittedName>
        <fullName evidence="4">Carbohydrate-binding module family 12 protein</fullName>
    </submittedName>
</protein>
<reference evidence="5" key="2">
    <citation type="submission" date="2015-01" db="EMBL/GenBank/DDBJ databases">
        <title>Evolutionary Origins and Diversification of the Mycorrhizal Mutualists.</title>
        <authorList>
            <consortium name="DOE Joint Genome Institute"/>
            <consortium name="Mycorrhizal Genomics Consortium"/>
            <person name="Kohler A."/>
            <person name="Kuo A."/>
            <person name="Nagy L.G."/>
            <person name="Floudas D."/>
            <person name="Copeland A."/>
            <person name="Barry K.W."/>
            <person name="Cichocki N."/>
            <person name="Veneault-Fourrey C."/>
            <person name="LaButti K."/>
            <person name="Lindquist E.A."/>
            <person name="Lipzen A."/>
            <person name="Lundell T."/>
            <person name="Morin E."/>
            <person name="Murat C."/>
            <person name="Riley R."/>
            <person name="Ohm R."/>
            <person name="Sun H."/>
            <person name="Tunlid A."/>
            <person name="Henrissat B."/>
            <person name="Grigoriev I.V."/>
            <person name="Hibbett D.S."/>
            <person name="Martin F."/>
        </authorList>
    </citation>
    <scope>NUCLEOTIDE SEQUENCE [LARGE SCALE GENOMIC DNA]</scope>
    <source>
        <strain evidence="5">Foug A</strain>
    </source>
</reference>
<dbReference type="InParanoid" id="A0A0C3EAH6"/>
<dbReference type="Proteomes" id="UP000053989">
    <property type="component" value="Unassembled WGS sequence"/>
</dbReference>
<dbReference type="AlphaFoldDB" id="A0A0C3EAH6"/>
<evidence type="ECO:0000259" key="3">
    <source>
        <dbReference type="SMART" id="SM00495"/>
    </source>
</evidence>
<dbReference type="InterPro" id="IPR006616">
    <property type="entry name" value="DM9_repeat"/>
</dbReference>
<accession>A0A0C3EAH6</accession>
<dbReference type="InterPro" id="IPR003610">
    <property type="entry name" value="CBM5/12"/>
</dbReference>
<evidence type="ECO:0000256" key="2">
    <source>
        <dbReference type="SAM" id="MobiDB-lite"/>
    </source>
</evidence>
<dbReference type="EMBL" id="KN822006">
    <property type="protein sequence ID" value="KIM69720.1"/>
    <property type="molecule type" value="Genomic_DNA"/>
</dbReference>
<dbReference type="InterPro" id="IPR036573">
    <property type="entry name" value="CBM_sf_5/12"/>
</dbReference>
<dbReference type="Pfam" id="PF11901">
    <property type="entry name" value="DM9"/>
    <property type="match status" value="2"/>
</dbReference>
<dbReference type="GO" id="GO:0005975">
    <property type="term" value="P:carbohydrate metabolic process"/>
    <property type="evidence" value="ECO:0007669"/>
    <property type="project" value="InterPro"/>
</dbReference>
<dbReference type="PANTHER" id="PTHR31649:SF1">
    <property type="entry name" value="FARNESOIC ACID O-METHYL TRANSFERASE DOMAIN-CONTAINING PROTEIN"/>
    <property type="match status" value="1"/>
</dbReference>
<dbReference type="SUPFAM" id="SSF51055">
    <property type="entry name" value="Carbohydrate binding domain"/>
    <property type="match status" value="1"/>
</dbReference>